<dbReference type="Gene3D" id="2.60.120.380">
    <property type="match status" value="1"/>
</dbReference>
<dbReference type="EMBL" id="WVIE01000034">
    <property type="protein sequence ID" value="NDJ19607.1"/>
    <property type="molecule type" value="Genomic_DNA"/>
</dbReference>
<feature type="signal peptide" evidence="1">
    <location>
        <begin position="1"/>
        <end position="27"/>
    </location>
</feature>
<dbReference type="AlphaFoldDB" id="A0A8J8CPK5"/>
<dbReference type="Proteomes" id="UP000646053">
    <property type="component" value="Unassembled WGS sequence"/>
</dbReference>
<reference evidence="2" key="1">
    <citation type="submission" date="2019-12" db="EMBL/GenBank/DDBJ databases">
        <title>High-Quality draft genome sequences of three cyanobacteria isolated from the limestone walls of the Old Cathedral of Coimbra.</title>
        <authorList>
            <person name="Tiago I."/>
            <person name="Soares F."/>
            <person name="Portugal A."/>
        </authorList>
    </citation>
    <scope>NUCLEOTIDE SEQUENCE</scope>
    <source>
        <strain evidence="2">A</strain>
    </source>
</reference>
<name>A0A8J8CPK5_9CYAN</name>
<dbReference type="RefSeq" id="WP_162425135.1">
    <property type="nucleotide sequence ID" value="NZ_WVIE01000034.1"/>
</dbReference>
<accession>A0A8J8CPK5</accession>
<feature type="chain" id="PRO_5035306573" evidence="1">
    <location>
        <begin position="28"/>
        <end position="164"/>
    </location>
</feature>
<sequence>MKRQYVAASLAAISALGVLFVAAPAHGIQEREQNGTRNPQNIGRVSSVPIRVSGQITGNRDEDVFRFELSPGQNVKATLTVNGDIDLEVLEDSNLDGKLAGGDTKKISINEGKQTEEVIYRNMRSRYGFVRIMDSGGAGLSGIVAYNLTITAVSANGRPVIQNR</sequence>
<evidence type="ECO:0000313" key="2">
    <source>
        <dbReference type="EMBL" id="NDJ19607.1"/>
    </source>
</evidence>
<comment type="caution">
    <text evidence="2">The sequence shown here is derived from an EMBL/GenBank/DDBJ whole genome shotgun (WGS) entry which is preliminary data.</text>
</comment>
<protein>
    <submittedName>
        <fullName evidence="2">Uncharacterized protein</fullName>
    </submittedName>
</protein>
<gene>
    <name evidence="2" type="ORF">GS601_20340</name>
</gene>
<keyword evidence="1" id="KW-0732">Signal</keyword>
<keyword evidence="3" id="KW-1185">Reference proteome</keyword>
<organism evidence="2 3">
    <name type="scientific">Myxacorys almedinensis A</name>
    <dbReference type="NCBI Taxonomy" id="2690445"/>
    <lineage>
        <taxon>Bacteria</taxon>
        <taxon>Bacillati</taxon>
        <taxon>Cyanobacteriota</taxon>
        <taxon>Cyanophyceae</taxon>
        <taxon>Leptolyngbyales</taxon>
        <taxon>Leptolyngbyaceae</taxon>
        <taxon>Myxacorys</taxon>
        <taxon>Myxacorys almedinensis</taxon>
    </lineage>
</organism>
<evidence type="ECO:0000256" key="1">
    <source>
        <dbReference type="SAM" id="SignalP"/>
    </source>
</evidence>
<evidence type="ECO:0000313" key="3">
    <source>
        <dbReference type="Proteomes" id="UP000646053"/>
    </source>
</evidence>
<dbReference type="SUPFAM" id="SSF89260">
    <property type="entry name" value="Collagen-binding domain"/>
    <property type="match status" value="1"/>
</dbReference>
<proteinExistence type="predicted"/>